<dbReference type="SUPFAM" id="SSF48179">
    <property type="entry name" value="6-phosphogluconate dehydrogenase C-terminal domain-like"/>
    <property type="match status" value="2"/>
</dbReference>
<reference evidence="17 18" key="2">
    <citation type="journal article" date="2015" name="Syst. Appl. Microbiol.">
        <title>Nitrincola nitratireducens sp. nov. isolated from a haloalkaline crater lake.</title>
        <authorList>
            <person name="Singh A."/>
            <person name="Vaidya B."/>
            <person name="Tanuku N.R."/>
            <person name="Pinnaka A.K."/>
        </authorList>
    </citation>
    <scope>NUCLEOTIDE SEQUENCE [LARGE SCALE GENOMIC DNA]</scope>
    <source>
        <strain evidence="17 18">AK23</strain>
    </source>
</reference>
<dbReference type="InterPro" id="IPR006176">
    <property type="entry name" value="3-OHacyl-CoA_DH_NAD-bd"/>
</dbReference>
<evidence type="ECO:0000256" key="10">
    <source>
        <dbReference type="ARBA" id="ARBA00023235"/>
    </source>
</evidence>
<evidence type="ECO:0000256" key="4">
    <source>
        <dbReference type="ARBA" id="ARBA00012076"/>
    </source>
</evidence>
<keyword evidence="9" id="KW-0443">Lipid metabolism</keyword>
<feature type="domain" description="3-hydroxyacyl-CoA dehydrogenase C-terminal" evidence="15">
    <location>
        <begin position="497"/>
        <end position="592"/>
    </location>
</feature>
<name>W9UQY3_9GAMM</name>
<evidence type="ECO:0000313" key="18">
    <source>
        <dbReference type="Proteomes" id="UP000019464"/>
    </source>
</evidence>
<dbReference type="Pfam" id="PF02737">
    <property type="entry name" value="3HCDH_N"/>
    <property type="match status" value="1"/>
</dbReference>
<dbReference type="GO" id="GO:0016509">
    <property type="term" value="F:long-chain (3S)-3-hydroxyacyl-CoA dehydrogenase (NAD+) activity"/>
    <property type="evidence" value="ECO:0007669"/>
    <property type="project" value="TreeGrafter"/>
</dbReference>
<dbReference type="STRING" id="1229521.D791_03493"/>
<evidence type="ECO:0000259" key="15">
    <source>
        <dbReference type="Pfam" id="PF00725"/>
    </source>
</evidence>
<evidence type="ECO:0000256" key="14">
    <source>
        <dbReference type="RuleBase" id="RU003707"/>
    </source>
</evidence>
<dbReference type="Pfam" id="PF00378">
    <property type="entry name" value="ECH_1"/>
    <property type="match status" value="1"/>
</dbReference>
<protein>
    <recommendedName>
        <fullName evidence="4">enoyl-CoA hydratase</fullName>
        <ecNumber evidence="4">4.2.1.17</ecNumber>
    </recommendedName>
</protein>
<dbReference type="PROSITE" id="PS00067">
    <property type="entry name" value="3HCDH"/>
    <property type="match status" value="1"/>
</dbReference>
<evidence type="ECO:0000256" key="13">
    <source>
        <dbReference type="ARBA" id="ARBA00049556"/>
    </source>
</evidence>
<dbReference type="PATRIC" id="fig|1229521.3.peg.3525"/>
<evidence type="ECO:0000313" key="17">
    <source>
        <dbReference type="EMBL" id="EXJ09489.1"/>
    </source>
</evidence>
<dbReference type="GO" id="GO:0004165">
    <property type="term" value="F:delta(3)-delta(2)-enoyl-CoA isomerase activity"/>
    <property type="evidence" value="ECO:0007669"/>
    <property type="project" value="InterPro"/>
</dbReference>
<dbReference type="Gene3D" id="3.40.50.720">
    <property type="entry name" value="NAD(P)-binding Rossmann-like Domain"/>
    <property type="match status" value="1"/>
</dbReference>
<dbReference type="GO" id="GO:0008692">
    <property type="term" value="F:3-hydroxybutyryl-CoA epimerase activity"/>
    <property type="evidence" value="ECO:0007669"/>
    <property type="project" value="InterPro"/>
</dbReference>
<dbReference type="InterPro" id="IPR036291">
    <property type="entry name" value="NAD(P)-bd_dom_sf"/>
</dbReference>
<evidence type="ECO:0000256" key="11">
    <source>
        <dbReference type="ARBA" id="ARBA00023239"/>
    </source>
</evidence>
<evidence type="ECO:0000256" key="2">
    <source>
        <dbReference type="ARBA" id="ARBA00007005"/>
    </source>
</evidence>
<dbReference type="SUPFAM" id="SSF52096">
    <property type="entry name" value="ClpP/crotonase"/>
    <property type="match status" value="1"/>
</dbReference>
<comment type="pathway">
    <text evidence="1">Lipid metabolism; fatty acid beta-oxidation.</text>
</comment>
<dbReference type="SUPFAM" id="SSF51735">
    <property type="entry name" value="NAD(P)-binding Rossmann-fold domains"/>
    <property type="match status" value="1"/>
</dbReference>
<dbReference type="GO" id="GO:0070403">
    <property type="term" value="F:NAD+ binding"/>
    <property type="evidence" value="ECO:0007669"/>
    <property type="project" value="InterPro"/>
</dbReference>
<keyword evidence="18" id="KW-1185">Reference proteome</keyword>
<accession>W9UQY3</accession>
<proteinExistence type="inferred from homology"/>
<evidence type="ECO:0000256" key="7">
    <source>
        <dbReference type="ARBA" id="ARBA00023002"/>
    </source>
</evidence>
<dbReference type="InterPro" id="IPR001753">
    <property type="entry name" value="Enoyl-CoA_hydra/iso"/>
</dbReference>
<organism evidence="17 18">
    <name type="scientific">Nitrincola nitratireducens</name>
    <dbReference type="NCBI Taxonomy" id="1229521"/>
    <lineage>
        <taxon>Bacteria</taxon>
        <taxon>Pseudomonadati</taxon>
        <taxon>Pseudomonadota</taxon>
        <taxon>Gammaproteobacteria</taxon>
        <taxon>Oceanospirillales</taxon>
        <taxon>Oceanospirillaceae</taxon>
        <taxon>Nitrincola</taxon>
    </lineage>
</organism>
<keyword evidence="11" id="KW-0456">Lyase</keyword>
<dbReference type="RefSeq" id="WP_036513751.1">
    <property type="nucleotide sequence ID" value="NZ_AONB01000023.1"/>
</dbReference>
<dbReference type="InterPro" id="IPR029045">
    <property type="entry name" value="ClpP/crotonase-like_dom_sf"/>
</dbReference>
<keyword evidence="10" id="KW-0413">Isomerase</keyword>
<evidence type="ECO:0000256" key="9">
    <source>
        <dbReference type="ARBA" id="ARBA00023098"/>
    </source>
</evidence>
<dbReference type="GO" id="GO:0036125">
    <property type="term" value="C:fatty acid beta-oxidation multienzyme complex"/>
    <property type="evidence" value="ECO:0007669"/>
    <property type="project" value="InterPro"/>
</dbReference>
<dbReference type="CDD" id="cd06558">
    <property type="entry name" value="crotonase-like"/>
    <property type="match status" value="1"/>
</dbReference>
<dbReference type="Pfam" id="PF00725">
    <property type="entry name" value="3HCDH"/>
    <property type="match status" value="1"/>
</dbReference>
<dbReference type="Gene3D" id="1.10.1040.50">
    <property type="match status" value="1"/>
</dbReference>
<dbReference type="InterPro" id="IPR012799">
    <property type="entry name" value="FadB"/>
</dbReference>
<dbReference type="PANTHER" id="PTHR43612:SF3">
    <property type="entry name" value="TRIFUNCTIONAL ENZYME SUBUNIT ALPHA, MITOCHONDRIAL"/>
    <property type="match status" value="1"/>
</dbReference>
<comment type="similarity">
    <text evidence="2">In the central section; belongs to the 3-hydroxyacyl-CoA dehydrogenase family.</text>
</comment>
<keyword evidence="8" id="KW-0520">NAD</keyword>
<dbReference type="GO" id="GO:0006635">
    <property type="term" value="P:fatty acid beta-oxidation"/>
    <property type="evidence" value="ECO:0007669"/>
    <property type="project" value="UniProtKB-UniPathway"/>
</dbReference>
<dbReference type="InterPro" id="IPR006108">
    <property type="entry name" value="3HC_DH_C"/>
</dbReference>
<dbReference type="AlphaFoldDB" id="W9UQY3"/>
<comment type="caution">
    <text evidence="17">The sequence shown here is derived from an EMBL/GenBank/DDBJ whole genome shotgun (WGS) entry which is preliminary data.</text>
</comment>
<dbReference type="FunFam" id="3.40.50.720:FF:000009">
    <property type="entry name" value="Fatty oxidation complex, alpha subunit"/>
    <property type="match status" value="1"/>
</dbReference>
<evidence type="ECO:0000256" key="1">
    <source>
        <dbReference type="ARBA" id="ARBA00005005"/>
    </source>
</evidence>
<dbReference type="Gene3D" id="3.90.226.10">
    <property type="entry name" value="2-enoyl-CoA Hydratase, Chain A, domain 1"/>
    <property type="match status" value="1"/>
</dbReference>
<dbReference type="Proteomes" id="UP000019464">
    <property type="component" value="Unassembled WGS sequence"/>
</dbReference>
<sequence>MIFQGKAIRASEIEGGFVEVTFDLQGDSVNKLNQMTLAELRDVVTQLSQMTDVKGALFSSAKDCFIVGADITEFSQMFDQSEEAIVEHLLSLHEIFNTIEDLPFPTVTAINGVAFGGGFELCLSTDFRVMGQAAKVGLPEVKLGIYPGWGGTVRLPRLIGVDNANEWICGGSDKRADAALKDGAVDAVVAQDAVREAALDLLAKAAEGVFDYQARRTEKTTAIKLNAIEQMMAFESAKGFIGGKAGPHYPAPLAALGAIQKSANMTRDKAIQVEAKGFAKLATNSVTRALVGLFLKDQYIKKVSKQYEKDAAPVKKTAVLGAGIMGGGVAYQSASKGVPILMKDINDKALQLGLDEATKLLNGQIKRGKMDAQQMAKVLTQITPTLSYGDFDRVDLVVEAVVENAKVKASVLADVEKAVSPDTILTSNTSTISITELAKSLERPENFCGMHFFNPVHRMPLVEVIRGEKSSEVAIARTVAYAKAMGKTPIVVNDCPGFLVNRVLFPYFAGFSLLLRDGADFVQVDKVMERFGWPMGPAYLLDVVGIDTGHHADSVMAQGFPDRMGHEGENAIDRLYQLQRFGQKNNKGFYRYELDRRGKQVKVLDDEVPALLEGVVGASREFSEDEIIARMMIPLCIETVRCLEDGIVATPAEADMGLIYGIGFPPFRGGALHYLDEMGLQAFVDMAAPYADLGALYQPTEKMKQMAANGETYFGK</sequence>
<comment type="similarity">
    <text evidence="14">Belongs to the enoyl-CoA hydratase/isomerase family.</text>
</comment>
<evidence type="ECO:0000256" key="3">
    <source>
        <dbReference type="ARBA" id="ARBA00008750"/>
    </source>
</evidence>
<evidence type="ECO:0000259" key="16">
    <source>
        <dbReference type="Pfam" id="PF02737"/>
    </source>
</evidence>
<dbReference type="EMBL" id="AONB01000023">
    <property type="protein sequence ID" value="EXJ09489.1"/>
    <property type="molecule type" value="Genomic_DNA"/>
</dbReference>
<dbReference type="InterPro" id="IPR018376">
    <property type="entry name" value="Enoyl-CoA_hyd/isom_CS"/>
</dbReference>
<dbReference type="GO" id="GO:0004300">
    <property type="term" value="F:enoyl-CoA hydratase activity"/>
    <property type="evidence" value="ECO:0007669"/>
    <property type="project" value="UniProtKB-EC"/>
</dbReference>
<keyword evidence="12" id="KW-0511">Multifunctional enzyme</keyword>
<dbReference type="EC" id="4.2.1.17" evidence="4"/>
<keyword evidence="5" id="KW-0276">Fatty acid metabolism</keyword>
<dbReference type="PROSITE" id="PS00166">
    <property type="entry name" value="ENOYL_COA_HYDRATASE"/>
    <property type="match status" value="1"/>
</dbReference>
<dbReference type="OrthoDB" id="5389341at2"/>
<dbReference type="InterPro" id="IPR006180">
    <property type="entry name" value="3-OHacyl-CoA_DH_CS"/>
</dbReference>
<gene>
    <name evidence="17" type="primary">fadB</name>
    <name evidence="17" type="ORF">D791_03493</name>
</gene>
<keyword evidence="6" id="KW-0442">Lipid degradation</keyword>
<feature type="domain" description="3-hydroxyacyl-CoA dehydrogenase NAD binding" evidence="16">
    <location>
        <begin position="317"/>
        <end position="495"/>
    </location>
</feature>
<comment type="similarity">
    <text evidence="3">In the N-terminal section; belongs to the enoyl-CoA hydratase/isomerase family.</text>
</comment>
<dbReference type="InterPro" id="IPR050136">
    <property type="entry name" value="FA_oxidation_alpha_subunit"/>
</dbReference>
<keyword evidence="7" id="KW-0560">Oxidoreductase</keyword>
<dbReference type="NCBIfam" id="NF008727">
    <property type="entry name" value="PRK11730.1"/>
    <property type="match status" value="1"/>
</dbReference>
<comment type="catalytic activity">
    <reaction evidence="13">
        <text>a (3S)-3-hydroxyacyl-CoA + NAD(+) = a 3-oxoacyl-CoA + NADH + H(+)</text>
        <dbReference type="Rhea" id="RHEA:22432"/>
        <dbReference type="ChEBI" id="CHEBI:15378"/>
        <dbReference type="ChEBI" id="CHEBI:57318"/>
        <dbReference type="ChEBI" id="CHEBI:57540"/>
        <dbReference type="ChEBI" id="CHEBI:57945"/>
        <dbReference type="ChEBI" id="CHEBI:90726"/>
        <dbReference type="EC" id="1.1.1.35"/>
    </reaction>
</comment>
<evidence type="ECO:0000256" key="8">
    <source>
        <dbReference type="ARBA" id="ARBA00023027"/>
    </source>
</evidence>
<dbReference type="UniPathway" id="UPA00659"/>
<dbReference type="NCBIfam" id="TIGR02437">
    <property type="entry name" value="FadB"/>
    <property type="match status" value="1"/>
</dbReference>
<reference evidence="18" key="1">
    <citation type="submission" date="2012-11" db="EMBL/GenBank/DDBJ databases">
        <authorList>
            <person name="Singh A."/>
            <person name="Pinnaka A.K."/>
            <person name="Vaidya B."/>
        </authorList>
    </citation>
    <scope>NUCLEOTIDE SEQUENCE [LARGE SCALE GENOMIC DNA]</scope>
    <source>
        <strain evidence="18">AK23</strain>
    </source>
</reference>
<evidence type="ECO:0000256" key="12">
    <source>
        <dbReference type="ARBA" id="ARBA00023268"/>
    </source>
</evidence>
<dbReference type="InterPro" id="IPR008927">
    <property type="entry name" value="6-PGluconate_DH-like_C_sf"/>
</dbReference>
<evidence type="ECO:0000256" key="6">
    <source>
        <dbReference type="ARBA" id="ARBA00022963"/>
    </source>
</evidence>
<dbReference type="PANTHER" id="PTHR43612">
    <property type="entry name" value="TRIFUNCTIONAL ENZYME SUBUNIT ALPHA"/>
    <property type="match status" value="1"/>
</dbReference>
<evidence type="ECO:0000256" key="5">
    <source>
        <dbReference type="ARBA" id="ARBA00022832"/>
    </source>
</evidence>